<comment type="caution">
    <text evidence="1">The sequence shown here is derived from an EMBL/GenBank/DDBJ whole genome shotgun (WGS) entry which is preliminary data.</text>
</comment>
<protein>
    <recommendedName>
        <fullName evidence="6">Lipoprotein</fullName>
    </recommendedName>
</protein>
<dbReference type="RefSeq" id="WP_000661385.1">
    <property type="nucleotide sequence ID" value="NZ_AP027963.1"/>
</dbReference>
<dbReference type="Proteomes" id="UP000531813">
    <property type="component" value="Unassembled WGS sequence"/>
</dbReference>
<dbReference type="Proteomes" id="UP000519182">
    <property type="component" value="Unassembled WGS sequence"/>
</dbReference>
<dbReference type="EMBL" id="AATJYL010000024">
    <property type="protein sequence ID" value="EFM1446423.1"/>
    <property type="molecule type" value="Genomic_DNA"/>
</dbReference>
<dbReference type="Proteomes" id="UP000844228">
    <property type="component" value="Unassembled WGS sequence"/>
</dbReference>
<name>A0A229AA42_ECOLX</name>
<evidence type="ECO:0000313" key="2">
    <source>
        <dbReference type="EMBL" id="EFM1446423.1"/>
    </source>
</evidence>
<dbReference type="EMBL" id="DABALL010000014">
    <property type="protein sequence ID" value="HAH1419242.1"/>
    <property type="molecule type" value="Genomic_DNA"/>
</dbReference>
<dbReference type="AlphaFoldDB" id="A0A229AA42"/>
<evidence type="ECO:0000313" key="3">
    <source>
        <dbReference type="EMBL" id="HAH1419242.1"/>
    </source>
</evidence>
<evidence type="ECO:0000313" key="1">
    <source>
        <dbReference type="EMBL" id="EFH5893170.1"/>
    </source>
</evidence>
<reference evidence="1 5" key="3">
    <citation type="submission" date="2019-12" db="EMBL/GenBank/DDBJ databases">
        <authorList>
            <consortium name="GenomeTrakr network: Whole genome sequencing for foodborne pathogen traceback"/>
        </authorList>
    </citation>
    <scope>NUCLEOTIDE SEQUENCE [LARGE SCALE GENOMIC DNA]</scope>
    <source>
        <strain evidence="1 5">PSU-2243</strain>
        <strain evidence="2 4">PSU-2464</strain>
    </source>
</reference>
<gene>
    <name evidence="1" type="ORF">GOP25_13090</name>
    <name evidence="2" type="ORF">HEP34_002760</name>
    <name evidence="3" type="ORF">HHH44_002648</name>
</gene>
<accession>A0A229AA42</accession>
<dbReference type="PROSITE" id="PS51257">
    <property type="entry name" value="PROKAR_LIPOPROTEIN"/>
    <property type="match status" value="1"/>
</dbReference>
<reference evidence="3" key="1">
    <citation type="journal article" date="2018" name="Genome Biol.">
        <title>SKESA: strategic k-mer extension for scrupulous assemblies.</title>
        <authorList>
            <person name="Souvorov A."/>
            <person name="Agarwala R."/>
            <person name="Lipman D.J."/>
        </authorList>
    </citation>
    <scope>NUCLEOTIDE SEQUENCE [LARGE SCALE GENOMIC DNA]</scope>
    <source>
        <strain evidence="3">W1_5_ERB1</strain>
    </source>
</reference>
<organism evidence="1 5">
    <name type="scientific">Escherichia coli</name>
    <dbReference type="NCBI Taxonomy" id="562"/>
    <lineage>
        <taxon>Bacteria</taxon>
        <taxon>Pseudomonadati</taxon>
        <taxon>Pseudomonadota</taxon>
        <taxon>Gammaproteobacteria</taxon>
        <taxon>Enterobacterales</taxon>
        <taxon>Enterobacteriaceae</taxon>
        <taxon>Escherichia</taxon>
    </lineage>
</organism>
<evidence type="ECO:0008006" key="6">
    <source>
        <dbReference type="Google" id="ProtNLM"/>
    </source>
</evidence>
<evidence type="ECO:0000313" key="5">
    <source>
        <dbReference type="Proteomes" id="UP000531813"/>
    </source>
</evidence>
<proteinExistence type="predicted"/>
<sequence length="137" mass="14898">MKELLLLSVFLISACSTSYDVYDGVDKAYCDKVKMDFSLAKTAKDSCIDHYVKTYTKPASSASDIAEGAVFECNKVISIAASSSYDAAVCAMAERNGMSVQKINSMISSNDEAKIRTDISSVKKDAMNRVVKYQSSL</sequence>
<dbReference type="EMBL" id="AASWIS010000013">
    <property type="protein sequence ID" value="EFH5893170.1"/>
    <property type="molecule type" value="Genomic_DNA"/>
</dbReference>
<reference evidence="3" key="2">
    <citation type="submission" date="2018-08" db="EMBL/GenBank/DDBJ databases">
        <authorList>
            <consortium name="NCBI Pathogen Detection Project"/>
        </authorList>
    </citation>
    <scope>NUCLEOTIDE SEQUENCE</scope>
    <source>
        <strain evidence="3">W1_5_ERB1</strain>
    </source>
</reference>
<evidence type="ECO:0000313" key="4">
    <source>
        <dbReference type="Proteomes" id="UP000519182"/>
    </source>
</evidence>